<dbReference type="InterPro" id="IPR036116">
    <property type="entry name" value="FN3_sf"/>
</dbReference>
<sequence length="403" mass="45822">MAWFGPNGVMIDAKKGRIHVEERYEGKGFQLLLLFEYIMRNDKGNYTCKSFSSDSANSSESFTLLVIKPIEFQGNVSQQIALEGKSTIVRCEVTGDPQPYIQWYFNNEKVNVSDGEKMRVMPSGLHMSKVTLENEGEYECRAFQYTQKSSNMLKKKINLIVKHMPKWPSEKKSKSSKAKNVTEVEEEKIKTEIVFGYFGGVANITCYAIANPFADYFWTRNNKTLNPNWTSVITHTKYSVLQVRMLDSSVLGDYECFAKNEFGSAWKIFHLKQGFKPSEPRHVTVAAVGATSAHFRLHAYGKDHVIGYRIQFIKRSLRSNIEEGDYQDVFTRNGTPYAIVNLQENTEYVYRVAARNAAGLSDYSPIQSFRTRERSVASGSCEKSSLFFQVAAIALGLITTRML</sequence>
<dbReference type="GO" id="GO:0009653">
    <property type="term" value="P:anatomical structure morphogenesis"/>
    <property type="evidence" value="ECO:0007669"/>
    <property type="project" value="UniProtKB-ARBA"/>
</dbReference>
<dbReference type="Proteomes" id="UP000494040">
    <property type="component" value="Unassembled WGS sequence"/>
</dbReference>
<dbReference type="GeneID" id="106670734"/>
<dbReference type="OMA" id="PNITWHF"/>
<feature type="domain" description="Ig-like" evidence="3">
    <location>
        <begin position="168"/>
        <end position="260"/>
    </location>
</feature>
<dbReference type="CDD" id="cd00063">
    <property type="entry name" value="FN3"/>
    <property type="match status" value="1"/>
</dbReference>
<evidence type="ECO:0000256" key="1">
    <source>
        <dbReference type="ARBA" id="ARBA00022737"/>
    </source>
</evidence>
<reference evidence="5" key="1">
    <citation type="submission" date="2022-01" db="UniProtKB">
        <authorList>
            <consortium name="EnsemblMetazoa"/>
        </authorList>
    </citation>
    <scope>IDENTIFICATION</scope>
</reference>
<feature type="domain" description="Ig-like" evidence="3">
    <location>
        <begin position="69"/>
        <end position="158"/>
    </location>
</feature>
<accession>A0A8I6SK45</accession>
<dbReference type="PANTHER" id="PTHR44170:SF6">
    <property type="entry name" value="CONTACTIN"/>
    <property type="match status" value="1"/>
</dbReference>
<feature type="domain" description="Fibronectin type-III" evidence="4">
    <location>
        <begin position="279"/>
        <end position="374"/>
    </location>
</feature>
<dbReference type="SMART" id="SM00060">
    <property type="entry name" value="FN3"/>
    <property type="match status" value="1"/>
</dbReference>
<dbReference type="CDD" id="cd00096">
    <property type="entry name" value="Ig"/>
    <property type="match status" value="1"/>
</dbReference>
<dbReference type="InterPro" id="IPR003598">
    <property type="entry name" value="Ig_sub2"/>
</dbReference>
<keyword evidence="6" id="KW-1185">Reference proteome</keyword>
<dbReference type="SUPFAM" id="SSF49265">
    <property type="entry name" value="Fibronectin type III"/>
    <property type="match status" value="1"/>
</dbReference>
<evidence type="ECO:0000259" key="4">
    <source>
        <dbReference type="PROSITE" id="PS50853"/>
    </source>
</evidence>
<dbReference type="SMART" id="SM00408">
    <property type="entry name" value="IGc2"/>
    <property type="match status" value="2"/>
</dbReference>
<dbReference type="GO" id="GO:0016020">
    <property type="term" value="C:membrane"/>
    <property type="evidence" value="ECO:0007669"/>
    <property type="project" value="UniProtKB-SubCell"/>
</dbReference>
<dbReference type="GO" id="GO:0030154">
    <property type="term" value="P:cell differentiation"/>
    <property type="evidence" value="ECO:0007669"/>
    <property type="project" value="UniProtKB-ARBA"/>
</dbReference>
<dbReference type="InterPro" id="IPR036179">
    <property type="entry name" value="Ig-like_dom_sf"/>
</dbReference>
<dbReference type="OrthoDB" id="9355041at2759"/>
<dbReference type="Gene3D" id="2.60.40.10">
    <property type="entry name" value="Immunoglobulins"/>
    <property type="match status" value="3"/>
</dbReference>
<dbReference type="InterPro" id="IPR007110">
    <property type="entry name" value="Ig-like_dom"/>
</dbReference>
<dbReference type="RefSeq" id="XP_024080519.1">
    <property type="nucleotide sequence ID" value="XM_024224751.1"/>
</dbReference>
<dbReference type="KEGG" id="clec:106670734"/>
<dbReference type="AlphaFoldDB" id="A0A8I6SK45"/>
<dbReference type="PROSITE" id="PS50835">
    <property type="entry name" value="IG_LIKE"/>
    <property type="match status" value="3"/>
</dbReference>
<evidence type="ECO:0000313" key="6">
    <source>
        <dbReference type="Proteomes" id="UP000494040"/>
    </source>
</evidence>
<proteinExistence type="predicted"/>
<evidence type="ECO:0000259" key="3">
    <source>
        <dbReference type="PROSITE" id="PS50835"/>
    </source>
</evidence>
<evidence type="ECO:0000313" key="5">
    <source>
        <dbReference type="EnsemblMetazoa" id="XP_024080519.1"/>
    </source>
</evidence>
<keyword evidence="2" id="KW-1015">Disulfide bond</keyword>
<dbReference type="GO" id="GO:0098609">
    <property type="term" value="P:cell-cell adhesion"/>
    <property type="evidence" value="ECO:0007669"/>
    <property type="project" value="TreeGrafter"/>
</dbReference>
<dbReference type="InterPro" id="IPR013783">
    <property type="entry name" value="Ig-like_fold"/>
</dbReference>
<protein>
    <submittedName>
        <fullName evidence="5">Uncharacterized protein</fullName>
    </submittedName>
</protein>
<dbReference type="SUPFAM" id="SSF48726">
    <property type="entry name" value="Immunoglobulin"/>
    <property type="match status" value="2"/>
</dbReference>
<dbReference type="SMART" id="SM00409">
    <property type="entry name" value="IG"/>
    <property type="match status" value="2"/>
</dbReference>
<organism evidence="5 6">
    <name type="scientific">Cimex lectularius</name>
    <name type="common">Bed bug</name>
    <name type="synonym">Acanthia lectularia</name>
    <dbReference type="NCBI Taxonomy" id="79782"/>
    <lineage>
        <taxon>Eukaryota</taxon>
        <taxon>Metazoa</taxon>
        <taxon>Ecdysozoa</taxon>
        <taxon>Arthropoda</taxon>
        <taxon>Hexapoda</taxon>
        <taxon>Insecta</taxon>
        <taxon>Pterygota</taxon>
        <taxon>Neoptera</taxon>
        <taxon>Paraneoptera</taxon>
        <taxon>Hemiptera</taxon>
        <taxon>Heteroptera</taxon>
        <taxon>Panheteroptera</taxon>
        <taxon>Cimicomorpha</taxon>
        <taxon>Cimicidae</taxon>
        <taxon>Cimex</taxon>
    </lineage>
</organism>
<dbReference type="Pfam" id="PF07679">
    <property type="entry name" value="I-set"/>
    <property type="match status" value="2"/>
</dbReference>
<keyword evidence="1" id="KW-0677">Repeat</keyword>
<evidence type="ECO:0000256" key="2">
    <source>
        <dbReference type="ARBA" id="ARBA00023157"/>
    </source>
</evidence>
<dbReference type="InterPro" id="IPR003599">
    <property type="entry name" value="Ig_sub"/>
</dbReference>
<name>A0A8I6SK45_CIMLE</name>
<dbReference type="EnsemblMetazoa" id="XM_024224751.1">
    <property type="protein sequence ID" value="XP_024080519.1"/>
    <property type="gene ID" value="LOC106670734"/>
</dbReference>
<dbReference type="Pfam" id="PF00041">
    <property type="entry name" value="fn3"/>
    <property type="match status" value="1"/>
</dbReference>
<dbReference type="InterPro" id="IPR003961">
    <property type="entry name" value="FN3_dom"/>
</dbReference>
<feature type="domain" description="Ig-like" evidence="3">
    <location>
        <begin position="1"/>
        <end position="63"/>
    </location>
</feature>
<dbReference type="PANTHER" id="PTHR44170">
    <property type="entry name" value="PROTEIN SIDEKICK"/>
    <property type="match status" value="1"/>
</dbReference>
<dbReference type="PROSITE" id="PS50853">
    <property type="entry name" value="FN3"/>
    <property type="match status" value="1"/>
</dbReference>
<dbReference type="InterPro" id="IPR013098">
    <property type="entry name" value="Ig_I-set"/>
</dbReference>